<dbReference type="STRING" id="1408163.A0A0F4Z135"/>
<sequence>MSAAWTTPANDFLHRQVYRLGEERGLTAQPPGPDRDFLTLTWGPIVYRTTYAPDSDRLFPLFLRALNDEVRKGLPILDGTPEQRAMLERTYASKVFTSSVLYADADQDTIREAFRDWKLSLSLPRMNLPVRLRMCLMVDDACLADFTRVLDTSASAEDQSDFSGCRIIAVESLYPQELSDFSQETDSSYPGWTTVTLSSLMEVIASDDMGDDTYVNPSRQPILDFSDSAVAVEMVSRSSLLPSANM</sequence>
<name>A0A0F4Z135_RASE3</name>
<proteinExistence type="predicted"/>
<evidence type="ECO:0000313" key="1">
    <source>
        <dbReference type="EMBL" id="KKA24217.1"/>
    </source>
</evidence>
<organism evidence="1 2">
    <name type="scientific">Rasamsonia emersonii (strain ATCC 16479 / CBS 393.64 / IMI 116815)</name>
    <dbReference type="NCBI Taxonomy" id="1408163"/>
    <lineage>
        <taxon>Eukaryota</taxon>
        <taxon>Fungi</taxon>
        <taxon>Dikarya</taxon>
        <taxon>Ascomycota</taxon>
        <taxon>Pezizomycotina</taxon>
        <taxon>Eurotiomycetes</taxon>
        <taxon>Eurotiomycetidae</taxon>
        <taxon>Eurotiales</taxon>
        <taxon>Trichocomaceae</taxon>
        <taxon>Rasamsonia</taxon>
    </lineage>
</organism>
<dbReference type="EMBL" id="LASV01000072">
    <property type="protein sequence ID" value="KKA24217.1"/>
    <property type="molecule type" value="Genomic_DNA"/>
</dbReference>
<gene>
    <name evidence="1" type="ORF">T310_1756</name>
</gene>
<protein>
    <submittedName>
        <fullName evidence="1">Uncharacterized protein</fullName>
    </submittedName>
</protein>
<dbReference type="AlphaFoldDB" id="A0A0F4Z135"/>
<dbReference type="Proteomes" id="UP000053958">
    <property type="component" value="Unassembled WGS sequence"/>
</dbReference>
<reference evidence="1 2" key="1">
    <citation type="submission" date="2015-04" db="EMBL/GenBank/DDBJ databases">
        <authorList>
            <person name="Heijne W.H."/>
            <person name="Fedorova N.D."/>
            <person name="Nierman W.C."/>
            <person name="Vollebregt A.W."/>
            <person name="Zhao Z."/>
            <person name="Wu L."/>
            <person name="Kumar M."/>
            <person name="Stam H."/>
            <person name="van den Berg M.A."/>
            <person name="Pel H.J."/>
        </authorList>
    </citation>
    <scope>NUCLEOTIDE SEQUENCE [LARGE SCALE GENOMIC DNA]</scope>
    <source>
        <strain evidence="1 2">CBS 393.64</strain>
    </source>
</reference>
<evidence type="ECO:0000313" key="2">
    <source>
        <dbReference type="Proteomes" id="UP000053958"/>
    </source>
</evidence>
<comment type="caution">
    <text evidence="1">The sequence shown here is derived from an EMBL/GenBank/DDBJ whole genome shotgun (WGS) entry which is preliminary data.</text>
</comment>
<accession>A0A0F4Z135</accession>
<dbReference type="RefSeq" id="XP_013330829.1">
    <property type="nucleotide sequence ID" value="XM_013475375.1"/>
</dbReference>
<dbReference type="OrthoDB" id="4520016at2759"/>
<keyword evidence="2" id="KW-1185">Reference proteome</keyword>
<dbReference type="GeneID" id="25314107"/>